<dbReference type="eggNOG" id="ENOG5033AAP">
    <property type="taxonomic scope" value="Bacteria"/>
</dbReference>
<keyword evidence="4" id="KW-1185">Reference proteome</keyword>
<reference evidence="3 4" key="2">
    <citation type="journal article" date="2015" name="Stand. Genomic Sci.">
        <title>High quality draft genomic sequence of Flavobacterium enshiense DK69(T) and comparison among Flavobacterium genomes.</title>
        <authorList>
            <person name="Zeng Z."/>
            <person name="Chen C."/>
            <person name="Du H."/>
            <person name="Wang G."/>
            <person name="Li M."/>
        </authorList>
    </citation>
    <scope>NUCLEOTIDE SEQUENCE [LARGE SCALE GENOMIC DNA]</scope>
    <source>
        <strain evidence="3 4">DK69</strain>
    </source>
</reference>
<evidence type="ECO:0008006" key="5">
    <source>
        <dbReference type="Google" id="ProtNLM"/>
    </source>
</evidence>
<evidence type="ECO:0000313" key="4">
    <source>
        <dbReference type="Proteomes" id="UP000030149"/>
    </source>
</evidence>
<dbReference type="Proteomes" id="UP000030149">
    <property type="component" value="Unassembled WGS sequence"/>
</dbReference>
<feature type="region of interest" description="Disordered" evidence="1">
    <location>
        <begin position="73"/>
        <end position="93"/>
    </location>
</feature>
<protein>
    <recommendedName>
        <fullName evidence="5">DUF4890 domain-containing protein</fullName>
    </recommendedName>
</protein>
<sequence length="130" mass="15186">MKKIIIAVLSVMLLTVVNVNAQSKNAKAQSTPEQRAEKLTTWMKDNLNLTAEQIPLVQELNLKYARLNEELKNMSGPRNEKMKKIKSNETAKEEELKKILTPEQFQTYTTKKREVKEEVKTRYKEKNKSY</sequence>
<evidence type="ECO:0000256" key="1">
    <source>
        <dbReference type="SAM" id="MobiDB-lite"/>
    </source>
</evidence>
<dbReference type="RefSeq" id="WP_023574985.1">
    <property type="nucleotide sequence ID" value="NZ_AVCS01000032.1"/>
</dbReference>
<dbReference type="EMBL" id="JRLZ01000021">
    <property type="protein sequence ID" value="KGO93106.1"/>
    <property type="molecule type" value="Genomic_DNA"/>
</dbReference>
<feature type="signal peptide" evidence="2">
    <location>
        <begin position="1"/>
        <end position="21"/>
    </location>
</feature>
<evidence type="ECO:0000256" key="2">
    <source>
        <dbReference type="SAM" id="SignalP"/>
    </source>
</evidence>
<proteinExistence type="predicted"/>
<feature type="chain" id="PRO_5004751988" description="DUF4890 domain-containing protein" evidence="2">
    <location>
        <begin position="22"/>
        <end position="130"/>
    </location>
</feature>
<gene>
    <name evidence="3" type="ORF">Q767_15100</name>
</gene>
<dbReference type="AlphaFoldDB" id="V6S0L2"/>
<evidence type="ECO:0000313" key="3">
    <source>
        <dbReference type="EMBL" id="KGO93106.1"/>
    </source>
</evidence>
<comment type="caution">
    <text evidence="3">The sequence shown here is derived from an EMBL/GenBank/DDBJ whole genome shotgun (WGS) entry which is preliminary data.</text>
</comment>
<dbReference type="PATRIC" id="fig|1107311.3.peg.3000"/>
<dbReference type="STRING" id="1107311.Q767_15100"/>
<organism evidence="3 4">
    <name type="scientific">Flavobacterium enshiense DK69</name>
    <dbReference type="NCBI Taxonomy" id="1107311"/>
    <lineage>
        <taxon>Bacteria</taxon>
        <taxon>Pseudomonadati</taxon>
        <taxon>Bacteroidota</taxon>
        <taxon>Flavobacteriia</taxon>
        <taxon>Flavobacteriales</taxon>
        <taxon>Flavobacteriaceae</taxon>
        <taxon>Flavobacterium</taxon>
    </lineage>
</organism>
<name>V6S0L2_9FLAO</name>
<reference evidence="4" key="1">
    <citation type="submission" date="2013-09" db="EMBL/GenBank/DDBJ databases">
        <authorList>
            <person name="Zeng Z."/>
            <person name="Chen C."/>
        </authorList>
    </citation>
    <scope>NUCLEOTIDE SEQUENCE [LARGE SCALE GENOMIC DNA]</scope>
    <source>
        <strain evidence="4">DK69</strain>
    </source>
</reference>
<accession>V6S0L2</accession>
<keyword evidence="2" id="KW-0732">Signal</keyword>